<keyword evidence="4" id="KW-0862">Zinc</keyword>
<reference evidence="10" key="1">
    <citation type="submission" date="2022-03" db="EMBL/GenBank/DDBJ databases">
        <title>A functionally conserved STORR gene fusion in Papaver species that diverged 16.8 million years ago.</title>
        <authorList>
            <person name="Catania T."/>
        </authorList>
    </citation>
    <scope>NUCLEOTIDE SEQUENCE</scope>
    <source>
        <strain evidence="10">S-191538</strain>
    </source>
</reference>
<dbReference type="GO" id="GO:0008270">
    <property type="term" value="F:zinc ion binding"/>
    <property type="evidence" value="ECO:0007669"/>
    <property type="project" value="UniProtKB-KW"/>
</dbReference>
<feature type="domain" description="C2H2-type" evidence="9">
    <location>
        <begin position="177"/>
        <end position="204"/>
    </location>
</feature>
<feature type="region of interest" description="Disordered" evidence="8">
    <location>
        <begin position="1"/>
        <end position="25"/>
    </location>
</feature>
<feature type="region of interest" description="Disordered" evidence="8">
    <location>
        <begin position="606"/>
        <end position="648"/>
    </location>
</feature>
<evidence type="ECO:0000256" key="8">
    <source>
        <dbReference type="SAM" id="MobiDB-lite"/>
    </source>
</evidence>
<dbReference type="InterPro" id="IPR044653">
    <property type="entry name" value="AZF1/2/3-like"/>
</dbReference>
<protein>
    <recommendedName>
        <fullName evidence="9">C2H2-type domain-containing protein</fullName>
    </recommendedName>
</protein>
<evidence type="ECO:0000256" key="2">
    <source>
        <dbReference type="ARBA" id="ARBA00022737"/>
    </source>
</evidence>
<feature type="compositionally biased region" description="Low complexity" evidence="8">
    <location>
        <begin position="260"/>
        <end position="270"/>
    </location>
</feature>
<dbReference type="SMART" id="SM00355">
    <property type="entry name" value="ZnF_C2H2"/>
    <property type="match status" value="3"/>
</dbReference>
<dbReference type="InterPro" id="IPR013087">
    <property type="entry name" value="Znf_C2H2_type"/>
</dbReference>
<comment type="caution">
    <text evidence="10">The sequence shown here is derived from an EMBL/GenBank/DDBJ whole genome shotgun (WGS) entry which is preliminary data.</text>
</comment>
<evidence type="ECO:0000256" key="5">
    <source>
        <dbReference type="ARBA" id="ARBA00023015"/>
    </source>
</evidence>
<feature type="compositionally biased region" description="Polar residues" evidence="8">
    <location>
        <begin position="341"/>
        <end position="357"/>
    </location>
</feature>
<proteinExistence type="predicted"/>
<dbReference type="SUPFAM" id="SSF57667">
    <property type="entry name" value="beta-beta-alpha zinc fingers"/>
    <property type="match status" value="2"/>
</dbReference>
<feature type="domain" description="C2H2-type" evidence="9">
    <location>
        <begin position="593"/>
        <end position="620"/>
    </location>
</feature>
<dbReference type="PANTHER" id="PTHR45988:SF18">
    <property type="entry name" value="C2H2-TYPE ZINC FINGER FAMILY PROTEIN"/>
    <property type="match status" value="1"/>
</dbReference>
<evidence type="ECO:0000313" key="10">
    <source>
        <dbReference type="EMBL" id="MCL7049999.1"/>
    </source>
</evidence>
<feature type="compositionally biased region" description="Basic and acidic residues" evidence="8">
    <location>
        <begin position="1"/>
        <end position="22"/>
    </location>
</feature>
<evidence type="ECO:0000256" key="4">
    <source>
        <dbReference type="ARBA" id="ARBA00022833"/>
    </source>
</evidence>
<evidence type="ECO:0000256" key="7">
    <source>
        <dbReference type="PROSITE-ProRule" id="PRU00042"/>
    </source>
</evidence>
<dbReference type="GO" id="GO:0003700">
    <property type="term" value="F:DNA-binding transcription factor activity"/>
    <property type="evidence" value="ECO:0007669"/>
    <property type="project" value="InterPro"/>
</dbReference>
<feature type="region of interest" description="Disordered" evidence="8">
    <location>
        <begin position="340"/>
        <end position="409"/>
    </location>
</feature>
<gene>
    <name evidence="10" type="ORF">MKW94_007164</name>
</gene>
<feature type="compositionally biased region" description="Basic and acidic residues" evidence="8">
    <location>
        <begin position="358"/>
        <end position="367"/>
    </location>
</feature>
<evidence type="ECO:0000256" key="3">
    <source>
        <dbReference type="ARBA" id="ARBA00022771"/>
    </source>
</evidence>
<sequence>MEDDQEKQFEFLENHHGAHLDDGTALSMKKNRILKIKLKSNSNASKKEYGDEEKESRVYDVSNKNFSSRKDSRVHMRLDDDLGSQQSQYHQLNYFNKQEEHEEENDYGSNSDNDDVVMWQRIKDQNKCSSTELMMAKNHKHHQQIFIDVSAAASAASATVNSNYNNLSSDNSNNNDNTCRVCGKTFPSRKSLFGHMRCHPEREWRGIEPPTAAMIAKGKNYTNSSSTISSDSREEQKLDDRMVIDSSREYATPERKMKPSASTPSWSSNSGLVDIDLPKWSVTAKRGRRSFTDSKELKSNKMNVAVDYSDEKEQKNPDDECVTPADRGAYDLMMLVMAAAQSESTTPPDSSALQSTIEQRRNDKSNQDDCSNNYNYSEVEEEGSNCKGGMKTGDYPRGGLSSKKKRKKRFKVHNKESEIGYIYDRTSKVIMEDSDVEYGDEKLSEMMMGKKRKTMKLKDLAKVVDDGGDDNRKQNMKFSTADRFKCTICNKSFPSHQALGGHRSSHGSTKINQPKHKSNIEVLAAGGLTIRREADEDEEEGYHFYGLVNNDNANIKRTHEDFGVQRVESISNSQSKLMSGAMTRSSNNSMQTHRCSICGKTFPTGQALGGHKRHHGTSPSTSAVVDRTPPPPSSSSSVGSAEDFSKSSISTNTTAITTNSITTATADGGHRVVFDFDLNELPVMEE</sequence>
<dbReference type="PROSITE" id="PS00028">
    <property type="entry name" value="ZINC_FINGER_C2H2_1"/>
    <property type="match status" value="3"/>
</dbReference>
<keyword evidence="11" id="KW-1185">Reference proteome</keyword>
<organism evidence="10 11">
    <name type="scientific">Papaver nudicaule</name>
    <name type="common">Iceland poppy</name>
    <dbReference type="NCBI Taxonomy" id="74823"/>
    <lineage>
        <taxon>Eukaryota</taxon>
        <taxon>Viridiplantae</taxon>
        <taxon>Streptophyta</taxon>
        <taxon>Embryophyta</taxon>
        <taxon>Tracheophyta</taxon>
        <taxon>Spermatophyta</taxon>
        <taxon>Magnoliopsida</taxon>
        <taxon>Ranunculales</taxon>
        <taxon>Papaveraceae</taxon>
        <taxon>Papaveroideae</taxon>
        <taxon>Papaver</taxon>
    </lineage>
</organism>
<keyword evidence="5" id="KW-0805">Transcription regulation</keyword>
<accession>A0AA41VZB7</accession>
<evidence type="ECO:0000256" key="6">
    <source>
        <dbReference type="ARBA" id="ARBA00023163"/>
    </source>
</evidence>
<feature type="domain" description="C2H2-type" evidence="9">
    <location>
        <begin position="484"/>
        <end position="511"/>
    </location>
</feature>
<keyword evidence="3 7" id="KW-0863">Zinc-finger</keyword>
<dbReference type="GO" id="GO:0005634">
    <property type="term" value="C:nucleus"/>
    <property type="evidence" value="ECO:0007669"/>
    <property type="project" value="TreeGrafter"/>
</dbReference>
<dbReference type="InterPro" id="IPR036236">
    <property type="entry name" value="Znf_C2H2_sf"/>
</dbReference>
<dbReference type="PROSITE" id="PS50157">
    <property type="entry name" value="ZINC_FINGER_C2H2_2"/>
    <property type="match status" value="3"/>
</dbReference>
<evidence type="ECO:0000256" key="1">
    <source>
        <dbReference type="ARBA" id="ARBA00022723"/>
    </source>
</evidence>
<name>A0AA41VZB7_PAPNU</name>
<dbReference type="Pfam" id="PF13912">
    <property type="entry name" value="zf-C2H2_6"/>
    <property type="match status" value="3"/>
</dbReference>
<dbReference type="PANTHER" id="PTHR45988">
    <property type="entry name" value="C2H2 TYPE ZINC FINGER TRANSCRIPTION FACTOR FAMILY-RELATED"/>
    <property type="match status" value="1"/>
</dbReference>
<dbReference type="GO" id="GO:0000976">
    <property type="term" value="F:transcription cis-regulatory region binding"/>
    <property type="evidence" value="ECO:0007669"/>
    <property type="project" value="TreeGrafter"/>
</dbReference>
<feature type="compositionally biased region" description="Basic and acidic residues" evidence="8">
    <location>
        <begin position="231"/>
        <end position="257"/>
    </location>
</feature>
<keyword evidence="1" id="KW-0479">Metal-binding</keyword>
<feature type="region of interest" description="Disordered" evidence="8">
    <location>
        <begin position="218"/>
        <end position="270"/>
    </location>
</feature>
<evidence type="ECO:0000259" key="9">
    <source>
        <dbReference type="PROSITE" id="PS50157"/>
    </source>
</evidence>
<dbReference type="EMBL" id="JAJJMA010322521">
    <property type="protein sequence ID" value="MCL7049999.1"/>
    <property type="molecule type" value="Genomic_DNA"/>
</dbReference>
<keyword evidence="6" id="KW-0804">Transcription</keyword>
<dbReference type="AlphaFoldDB" id="A0AA41VZB7"/>
<evidence type="ECO:0000313" key="11">
    <source>
        <dbReference type="Proteomes" id="UP001177140"/>
    </source>
</evidence>
<dbReference type="Proteomes" id="UP001177140">
    <property type="component" value="Unassembled WGS sequence"/>
</dbReference>
<keyword evidence="2" id="KW-0677">Repeat</keyword>